<dbReference type="STRING" id="3469.A0A4Y7KM84"/>
<dbReference type="InterPro" id="IPR036770">
    <property type="entry name" value="Ankyrin_rpt-contain_sf"/>
</dbReference>
<dbReference type="GO" id="GO:0005634">
    <property type="term" value="C:nucleus"/>
    <property type="evidence" value="ECO:0007669"/>
    <property type="project" value="TreeGrafter"/>
</dbReference>
<evidence type="ECO:0000313" key="2">
    <source>
        <dbReference type="Proteomes" id="UP000316621"/>
    </source>
</evidence>
<dbReference type="PANTHER" id="PTHR23335">
    <property type="entry name" value="CALMODULIN-BINDING TRANSCRIPTION ACTIVATOR CAMTA"/>
    <property type="match status" value="1"/>
</dbReference>
<sequence>MHLGVDPVSKLERPLYLVIGDVIVPANCVAKHEYRALFIPNLPGEVELFISLNGMTPASQIIKLTFPKTKKSQSETQLEEKLANLLATNEKDRKSLMRKLKQCDNKKTYSERILREYLKDWLFDNCRTVNCIDGKGHQIIHLFASLGYAWAIAIFKRFGFTFDAKHGTGWTPLHCAAFYGRKGAATALLIGRADPTLLTTPITDYPNERTAADIALEQGHYQLSEYLADFTENPEKRVC</sequence>
<dbReference type="Pfam" id="PF00023">
    <property type="entry name" value="Ank"/>
    <property type="match status" value="1"/>
</dbReference>
<dbReference type="GO" id="GO:0006357">
    <property type="term" value="P:regulation of transcription by RNA polymerase II"/>
    <property type="evidence" value="ECO:0007669"/>
    <property type="project" value="TreeGrafter"/>
</dbReference>
<dbReference type="PANTHER" id="PTHR23335:SF3">
    <property type="entry name" value="CALMODULIN-BINDING TRANSCRIPTION ACTIVATOR 5"/>
    <property type="match status" value="1"/>
</dbReference>
<organism evidence="1 2">
    <name type="scientific">Papaver somniferum</name>
    <name type="common">Opium poppy</name>
    <dbReference type="NCBI Taxonomy" id="3469"/>
    <lineage>
        <taxon>Eukaryota</taxon>
        <taxon>Viridiplantae</taxon>
        <taxon>Streptophyta</taxon>
        <taxon>Embryophyta</taxon>
        <taxon>Tracheophyta</taxon>
        <taxon>Spermatophyta</taxon>
        <taxon>Magnoliopsida</taxon>
        <taxon>Ranunculales</taxon>
        <taxon>Papaveraceae</taxon>
        <taxon>Papaveroideae</taxon>
        <taxon>Papaver</taxon>
    </lineage>
</organism>
<proteinExistence type="predicted"/>
<gene>
    <name evidence="1" type="ORF">C5167_048538</name>
</gene>
<dbReference type="Gene3D" id="1.25.40.20">
    <property type="entry name" value="Ankyrin repeat-containing domain"/>
    <property type="match status" value="1"/>
</dbReference>
<dbReference type="InterPro" id="IPR002110">
    <property type="entry name" value="Ankyrin_rpt"/>
</dbReference>
<reference evidence="1 2" key="1">
    <citation type="journal article" date="2018" name="Science">
        <title>The opium poppy genome and morphinan production.</title>
        <authorList>
            <person name="Guo L."/>
            <person name="Winzer T."/>
            <person name="Yang X."/>
            <person name="Li Y."/>
            <person name="Ning Z."/>
            <person name="He Z."/>
            <person name="Teodor R."/>
            <person name="Lu Y."/>
            <person name="Bowser T.A."/>
            <person name="Graham I.A."/>
            <person name="Ye K."/>
        </authorList>
    </citation>
    <scope>NUCLEOTIDE SEQUENCE [LARGE SCALE GENOMIC DNA]</scope>
    <source>
        <strain evidence="2">cv. HN1</strain>
        <tissue evidence="1">Leaves</tissue>
    </source>
</reference>
<dbReference type="GO" id="GO:0003712">
    <property type="term" value="F:transcription coregulator activity"/>
    <property type="evidence" value="ECO:0007669"/>
    <property type="project" value="TreeGrafter"/>
</dbReference>
<dbReference type="SMART" id="SM00248">
    <property type="entry name" value="ANK"/>
    <property type="match status" value="2"/>
</dbReference>
<dbReference type="OMA" id="PANCVAK"/>
<dbReference type="AlphaFoldDB" id="A0A4Y7KM84"/>
<protein>
    <submittedName>
        <fullName evidence="1">Uncharacterized protein</fullName>
    </submittedName>
</protein>
<keyword evidence="2" id="KW-1185">Reference proteome</keyword>
<dbReference type="Proteomes" id="UP000316621">
    <property type="component" value="Chromosome 8"/>
</dbReference>
<evidence type="ECO:0000313" key="1">
    <source>
        <dbReference type="EMBL" id="RZC73059.1"/>
    </source>
</evidence>
<dbReference type="SUPFAM" id="SSF48403">
    <property type="entry name" value="Ankyrin repeat"/>
    <property type="match status" value="1"/>
</dbReference>
<name>A0A4Y7KM84_PAPSO</name>
<dbReference type="Gramene" id="RZC73059">
    <property type="protein sequence ID" value="RZC73059"/>
    <property type="gene ID" value="C5167_048538"/>
</dbReference>
<dbReference type="GO" id="GO:0003690">
    <property type="term" value="F:double-stranded DNA binding"/>
    <property type="evidence" value="ECO:0007669"/>
    <property type="project" value="TreeGrafter"/>
</dbReference>
<accession>A0A4Y7KM84</accession>
<dbReference type="EMBL" id="CM010722">
    <property type="protein sequence ID" value="RZC73059.1"/>
    <property type="molecule type" value="Genomic_DNA"/>
</dbReference>